<name>A0A843TH56_COLES</name>
<dbReference type="AlphaFoldDB" id="A0A843TH56"/>
<reference evidence="1" key="1">
    <citation type="submission" date="2017-07" db="EMBL/GenBank/DDBJ databases">
        <title>Taro Niue Genome Assembly and Annotation.</title>
        <authorList>
            <person name="Atibalentja N."/>
            <person name="Keating K."/>
            <person name="Fields C.J."/>
        </authorList>
    </citation>
    <scope>NUCLEOTIDE SEQUENCE</scope>
    <source>
        <strain evidence="1">Niue_2</strain>
        <tissue evidence="1">Leaf</tissue>
    </source>
</reference>
<sequence>MRGRRMERGRRRAIAGLRVLSEGTCVCSGLVPVQWYYRGLVVFLDTLTLRESCRPAEGKTAEDNDLELGPESLKVPGMGLKVGPYVRGCETERSCSERDGTGGSRSDCRCFGSTSACVPRVARWVGLLTSGMGRRRPSLSRQGRDREVRPVPNYCAVFKKVDRTELSQALLDQGRSCCGFVGRFGVPAWGSTHSRREDIAWSGGNAVPCMVFVFFVEWYHRGLVVFLDTLALRESCCPAEGKMAGDSDLVTIGPYVCDCETESLGDQLLRWCACEACGLGFTVIEQTSSMVLDHSRRRRSEAKDKRTSPEVLSDPRVVLSLLELVVELLVAPLAVLVLPAESLVAAPLLPSLRTAHLLSASTGTTKEPGT</sequence>
<evidence type="ECO:0000313" key="1">
    <source>
        <dbReference type="EMBL" id="MQL71722.1"/>
    </source>
</evidence>
<dbReference type="EMBL" id="NMUH01000107">
    <property type="protein sequence ID" value="MQL71722.1"/>
    <property type="molecule type" value="Genomic_DNA"/>
</dbReference>
<proteinExistence type="predicted"/>
<protein>
    <submittedName>
        <fullName evidence="1">Uncharacterized protein</fullName>
    </submittedName>
</protein>
<accession>A0A843TH56</accession>
<dbReference type="Proteomes" id="UP000652761">
    <property type="component" value="Unassembled WGS sequence"/>
</dbReference>
<keyword evidence="2" id="KW-1185">Reference proteome</keyword>
<gene>
    <name evidence="1" type="ORF">Taro_004030</name>
</gene>
<organism evidence="1 2">
    <name type="scientific">Colocasia esculenta</name>
    <name type="common">Wild taro</name>
    <name type="synonym">Arum esculentum</name>
    <dbReference type="NCBI Taxonomy" id="4460"/>
    <lineage>
        <taxon>Eukaryota</taxon>
        <taxon>Viridiplantae</taxon>
        <taxon>Streptophyta</taxon>
        <taxon>Embryophyta</taxon>
        <taxon>Tracheophyta</taxon>
        <taxon>Spermatophyta</taxon>
        <taxon>Magnoliopsida</taxon>
        <taxon>Liliopsida</taxon>
        <taxon>Araceae</taxon>
        <taxon>Aroideae</taxon>
        <taxon>Colocasieae</taxon>
        <taxon>Colocasia</taxon>
    </lineage>
</organism>
<comment type="caution">
    <text evidence="1">The sequence shown here is derived from an EMBL/GenBank/DDBJ whole genome shotgun (WGS) entry which is preliminary data.</text>
</comment>
<evidence type="ECO:0000313" key="2">
    <source>
        <dbReference type="Proteomes" id="UP000652761"/>
    </source>
</evidence>